<evidence type="ECO:0000313" key="1">
    <source>
        <dbReference type="EMBL" id="RKR83428.1"/>
    </source>
</evidence>
<evidence type="ECO:0000313" key="2">
    <source>
        <dbReference type="Proteomes" id="UP000268007"/>
    </source>
</evidence>
<organism evidence="1 2">
    <name type="scientific">Mucilaginibacter gracilis</name>
    <dbReference type="NCBI Taxonomy" id="423350"/>
    <lineage>
        <taxon>Bacteria</taxon>
        <taxon>Pseudomonadati</taxon>
        <taxon>Bacteroidota</taxon>
        <taxon>Sphingobacteriia</taxon>
        <taxon>Sphingobacteriales</taxon>
        <taxon>Sphingobacteriaceae</taxon>
        <taxon>Mucilaginibacter</taxon>
    </lineage>
</organism>
<protein>
    <submittedName>
        <fullName evidence="1">Uncharacterized protein</fullName>
    </submittedName>
</protein>
<proteinExistence type="predicted"/>
<sequence length="196" mass="22207">MKLRFKILAGLLLLALCSFYAPPPYRFTKLLARAQLNFEQPTGWVEVPVISNSKMHYDYAIKSPDKNIELRYTIRPMDSLLIQYQKMKDKGSVILHPNTYFKPGIVAILMNISSGARMPQTKAYDSLAVKREYNADRGMTGITLAGAAFAQDYKNCMIIAIQKDSIGYAYCFVLFNDPADLKTLPPSIFYALKFKP</sequence>
<dbReference type="Proteomes" id="UP000268007">
    <property type="component" value="Unassembled WGS sequence"/>
</dbReference>
<keyword evidence="2" id="KW-1185">Reference proteome</keyword>
<name>A0A495J4V5_9SPHI</name>
<dbReference type="EMBL" id="RBKU01000001">
    <property type="protein sequence ID" value="RKR83428.1"/>
    <property type="molecule type" value="Genomic_DNA"/>
</dbReference>
<dbReference type="OrthoDB" id="662975at2"/>
<accession>A0A495J4V5</accession>
<comment type="caution">
    <text evidence="1">The sequence shown here is derived from an EMBL/GenBank/DDBJ whole genome shotgun (WGS) entry which is preliminary data.</text>
</comment>
<reference evidence="1 2" key="1">
    <citation type="submission" date="2018-10" db="EMBL/GenBank/DDBJ databases">
        <title>Genomic Encyclopedia of Archaeal and Bacterial Type Strains, Phase II (KMG-II): from individual species to whole genera.</title>
        <authorList>
            <person name="Goeker M."/>
        </authorList>
    </citation>
    <scope>NUCLEOTIDE SEQUENCE [LARGE SCALE GENOMIC DNA]</scope>
    <source>
        <strain evidence="1 2">DSM 18602</strain>
    </source>
</reference>
<gene>
    <name evidence="1" type="ORF">BDD43_3636</name>
</gene>
<dbReference type="RefSeq" id="WP_121198925.1">
    <property type="nucleotide sequence ID" value="NZ_RBKU01000001.1"/>
</dbReference>
<dbReference type="AlphaFoldDB" id="A0A495J4V5"/>